<name>A0A9Q3KXV2_9BASI</name>
<keyword evidence="2" id="KW-1185">Reference proteome</keyword>
<dbReference type="Proteomes" id="UP000765509">
    <property type="component" value="Unassembled WGS sequence"/>
</dbReference>
<accession>A0A9Q3KXV2</accession>
<proteinExistence type="predicted"/>
<reference evidence="1" key="1">
    <citation type="submission" date="2021-03" db="EMBL/GenBank/DDBJ databases">
        <title>Draft genome sequence of rust myrtle Austropuccinia psidii MF-1, a brazilian biotype.</title>
        <authorList>
            <person name="Quecine M.C."/>
            <person name="Pachon D.M.R."/>
            <person name="Bonatelli M.L."/>
            <person name="Correr F.H."/>
            <person name="Franceschini L.M."/>
            <person name="Leite T.F."/>
            <person name="Margarido G.R.A."/>
            <person name="Almeida C.A."/>
            <person name="Ferrarezi J.A."/>
            <person name="Labate C.A."/>
        </authorList>
    </citation>
    <scope>NUCLEOTIDE SEQUENCE</scope>
    <source>
        <strain evidence="1">MF-1</strain>
    </source>
</reference>
<organism evidence="1 2">
    <name type="scientific">Austropuccinia psidii MF-1</name>
    <dbReference type="NCBI Taxonomy" id="1389203"/>
    <lineage>
        <taxon>Eukaryota</taxon>
        <taxon>Fungi</taxon>
        <taxon>Dikarya</taxon>
        <taxon>Basidiomycota</taxon>
        <taxon>Pucciniomycotina</taxon>
        <taxon>Pucciniomycetes</taxon>
        <taxon>Pucciniales</taxon>
        <taxon>Sphaerophragmiaceae</taxon>
        <taxon>Austropuccinia</taxon>
    </lineage>
</organism>
<evidence type="ECO:0000313" key="2">
    <source>
        <dbReference type="Proteomes" id="UP000765509"/>
    </source>
</evidence>
<protein>
    <submittedName>
        <fullName evidence="1">Uncharacterized protein</fullName>
    </submittedName>
</protein>
<evidence type="ECO:0000313" key="1">
    <source>
        <dbReference type="EMBL" id="MBW0587410.1"/>
    </source>
</evidence>
<gene>
    <name evidence="1" type="ORF">O181_127125</name>
</gene>
<dbReference type="EMBL" id="AVOT02126974">
    <property type="protein sequence ID" value="MBW0587410.1"/>
    <property type="molecule type" value="Genomic_DNA"/>
</dbReference>
<comment type="caution">
    <text evidence="1">The sequence shown here is derived from an EMBL/GenBank/DDBJ whole genome shotgun (WGS) entry which is preliminary data.</text>
</comment>
<sequence>MVPCNHFPIQPCGTLQECALLRIPSYPSPLERQRNIWPIMGWREVIKATAHIAPGCATRGHNCLTQIASCRHIFNGVRRHAPIQLPLVFMLWHQGSSRI</sequence>
<feature type="non-terminal residue" evidence="1">
    <location>
        <position position="99"/>
    </location>
</feature>
<dbReference type="AlphaFoldDB" id="A0A9Q3KXV2"/>